<dbReference type="InterPro" id="IPR007607">
    <property type="entry name" value="BacA/B"/>
</dbReference>
<dbReference type="Pfam" id="PF04519">
    <property type="entry name" value="Bactofilin"/>
    <property type="match status" value="1"/>
</dbReference>
<dbReference type="AlphaFoldDB" id="A0A381SB37"/>
<dbReference type="PANTHER" id="PTHR35024">
    <property type="entry name" value="HYPOTHETICAL CYTOSOLIC PROTEIN"/>
    <property type="match status" value="1"/>
</dbReference>
<evidence type="ECO:0008006" key="2">
    <source>
        <dbReference type="Google" id="ProtNLM"/>
    </source>
</evidence>
<reference evidence="1" key="1">
    <citation type="submission" date="2018-05" db="EMBL/GenBank/DDBJ databases">
        <authorList>
            <person name="Lanie J.A."/>
            <person name="Ng W.-L."/>
            <person name="Kazmierczak K.M."/>
            <person name="Andrzejewski T.M."/>
            <person name="Davidsen T.M."/>
            <person name="Wayne K.J."/>
            <person name="Tettelin H."/>
            <person name="Glass J.I."/>
            <person name="Rusch D."/>
            <person name="Podicherti R."/>
            <person name="Tsui H.-C.T."/>
            <person name="Winkler M.E."/>
        </authorList>
    </citation>
    <scope>NUCLEOTIDE SEQUENCE</scope>
</reference>
<evidence type="ECO:0000313" key="1">
    <source>
        <dbReference type="EMBL" id="SVA01236.1"/>
    </source>
</evidence>
<gene>
    <name evidence="1" type="ORF">METZ01_LOCUS54090</name>
</gene>
<name>A0A381SB37_9ZZZZ</name>
<organism evidence="1">
    <name type="scientific">marine metagenome</name>
    <dbReference type="NCBI Taxonomy" id="408172"/>
    <lineage>
        <taxon>unclassified sequences</taxon>
        <taxon>metagenomes</taxon>
        <taxon>ecological metagenomes</taxon>
    </lineage>
</organism>
<accession>A0A381SB37</accession>
<proteinExistence type="predicted"/>
<protein>
    <recommendedName>
        <fullName evidence="2">Polymer-forming cytoskeletal protein</fullName>
    </recommendedName>
</protein>
<dbReference type="EMBL" id="UINC01002883">
    <property type="protein sequence ID" value="SVA01236.1"/>
    <property type="molecule type" value="Genomic_DNA"/>
</dbReference>
<sequence>MDSYFEKGVHLKGTLWTKGIVHLDGDFEGEIYSTSHIVLGKAGKILGNIKTHNVTSKGYIRGNLLAKNKVVLMNESCLIGDISAYHLIIGEGSNFNGNCKMIDGPIARAPKTMEEDLDTLEHPLAVADKETKHLKPYQSNSNQIGYKLSKKNMGIAAAVLFFAWGIWSSL</sequence>
<dbReference type="PANTHER" id="PTHR35024:SF4">
    <property type="entry name" value="POLYMER-FORMING CYTOSKELETAL PROTEIN"/>
    <property type="match status" value="1"/>
</dbReference>